<dbReference type="PANTHER" id="PTHR12599">
    <property type="entry name" value="PTERIN-4-ALPHA-CARBINOLAMINE DEHYDRATASE"/>
    <property type="match status" value="1"/>
</dbReference>
<accession>A0A1M6XTH3</accession>
<evidence type="ECO:0000256" key="3">
    <source>
        <dbReference type="ARBA" id="ARBA00013252"/>
    </source>
</evidence>
<dbReference type="SUPFAM" id="SSF55248">
    <property type="entry name" value="PCD-like"/>
    <property type="match status" value="1"/>
</dbReference>
<evidence type="ECO:0000313" key="6">
    <source>
        <dbReference type="EMBL" id="SHL09320.1"/>
    </source>
</evidence>
<keyword evidence="7" id="KW-1185">Reference proteome</keyword>
<dbReference type="InterPro" id="IPR001533">
    <property type="entry name" value="Pterin_deHydtase"/>
</dbReference>
<comment type="catalytic activity">
    <reaction evidence="1">
        <text>(4aS,6R)-4a-hydroxy-L-erythro-5,6,7,8-tetrahydrobiopterin = (6R)-L-erythro-6,7-dihydrobiopterin + H2O</text>
        <dbReference type="Rhea" id="RHEA:11920"/>
        <dbReference type="ChEBI" id="CHEBI:15377"/>
        <dbReference type="ChEBI" id="CHEBI:15642"/>
        <dbReference type="ChEBI" id="CHEBI:43120"/>
        <dbReference type="EC" id="4.2.1.96"/>
    </reaction>
</comment>
<sequence length="103" mass="11090">MPYAEPLSAEEISARLARLPGWTVDEGGRTLRRTYHLDHLPAAIFALHIAGIQAELDHHSDLTLGYDTLRLEITTHAAGGRLTGKDFGLADRVAAVAPGHGAR</sequence>
<evidence type="ECO:0000256" key="5">
    <source>
        <dbReference type="ARBA" id="ARBA00023239"/>
    </source>
</evidence>
<name>A0A1M6XTH3_9ACTN</name>
<dbReference type="STRING" id="310782.SAMN05216499_102525"/>
<gene>
    <name evidence="6" type="ORF">SAMN05216499_102525</name>
</gene>
<comment type="similarity">
    <text evidence="2">Belongs to the pterin-4-alpha-carbinolamine dehydratase family.</text>
</comment>
<dbReference type="GO" id="GO:0008124">
    <property type="term" value="F:4-alpha-hydroxytetrahydrobiopterin dehydratase activity"/>
    <property type="evidence" value="ECO:0007669"/>
    <property type="project" value="UniProtKB-EC"/>
</dbReference>
<dbReference type="Proteomes" id="UP000184111">
    <property type="component" value="Unassembled WGS sequence"/>
</dbReference>
<evidence type="ECO:0000313" key="7">
    <source>
        <dbReference type="Proteomes" id="UP000184111"/>
    </source>
</evidence>
<evidence type="ECO:0000256" key="2">
    <source>
        <dbReference type="ARBA" id="ARBA00006472"/>
    </source>
</evidence>
<dbReference type="GO" id="GO:0006729">
    <property type="term" value="P:tetrahydrobiopterin biosynthetic process"/>
    <property type="evidence" value="ECO:0007669"/>
    <property type="project" value="InterPro"/>
</dbReference>
<dbReference type="OrthoDB" id="15077at2"/>
<reference evidence="6 7" key="1">
    <citation type="submission" date="2016-11" db="EMBL/GenBank/DDBJ databases">
        <authorList>
            <person name="Jaros S."/>
            <person name="Januszkiewicz K."/>
            <person name="Wedrychowicz H."/>
        </authorList>
    </citation>
    <scope>NUCLEOTIDE SEQUENCE [LARGE SCALE GENOMIC DNA]</scope>
    <source>
        <strain evidence="6 7">CGMCC 4.2025</strain>
    </source>
</reference>
<dbReference type="RefSeq" id="WP_073494383.1">
    <property type="nucleotide sequence ID" value="NZ_FRBI01000002.1"/>
</dbReference>
<dbReference type="InterPro" id="IPR036428">
    <property type="entry name" value="PCD_sf"/>
</dbReference>
<protein>
    <recommendedName>
        <fullName evidence="4">Putative pterin-4-alpha-carbinolamine dehydratase</fullName>
        <ecNumber evidence="3">4.2.1.96</ecNumber>
    </recommendedName>
</protein>
<dbReference type="EMBL" id="FRBI01000002">
    <property type="protein sequence ID" value="SHL09320.1"/>
    <property type="molecule type" value="Genomic_DNA"/>
</dbReference>
<keyword evidence="5" id="KW-0456">Lyase</keyword>
<dbReference type="Gene3D" id="3.30.1360.20">
    <property type="entry name" value="Transcriptional coactivator/pterin dehydratase"/>
    <property type="match status" value="1"/>
</dbReference>
<proteinExistence type="inferred from homology"/>
<evidence type="ECO:0000256" key="1">
    <source>
        <dbReference type="ARBA" id="ARBA00001554"/>
    </source>
</evidence>
<dbReference type="Pfam" id="PF01329">
    <property type="entry name" value="Pterin_4a"/>
    <property type="match status" value="1"/>
</dbReference>
<dbReference type="CDD" id="cd00488">
    <property type="entry name" value="PCD_DCoH"/>
    <property type="match status" value="1"/>
</dbReference>
<dbReference type="EC" id="4.2.1.96" evidence="3"/>
<dbReference type="PANTHER" id="PTHR12599:SF0">
    <property type="entry name" value="PTERIN-4-ALPHA-CARBINOLAMINE DEHYDRATASE"/>
    <property type="match status" value="1"/>
</dbReference>
<organism evidence="6 7">
    <name type="scientific">Actinacidiphila paucisporea</name>
    <dbReference type="NCBI Taxonomy" id="310782"/>
    <lineage>
        <taxon>Bacteria</taxon>
        <taxon>Bacillati</taxon>
        <taxon>Actinomycetota</taxon>
        <taxon>Actinomycetes</taxon>
        <taxon>Kitasatosporales</taxon>
        <taxon>Streptomycetaceae</taxon>
        <taxon>Actinacidiphila</taxon>
    </lineage>
</organism>
<evidence type="ECO:0000256" key="4">
    <source>
        <dbReference type="ARBA" id="ARBA00021735"/>
    </source>
</evidence>
<dbReference type="AlphaFoldDB" id="A0A1M6XTH3"/>